<organism evidence="3 4">
    <name type="scientific">Amphibalanus amphitrite</name>
    <name type="common">Striped barnacle</name>
    <name type="synonym">Balanus amphitrite</name>
    <dbReference type="NCBI Taxonomy" id="1232801"/>
    <lineage>
        <taxon>Eukaryota</taxon>
        <taxon>Metazoa</taxon>
        <taxon>Ecdysozoa</taxon>
        <taxon>Arthropoda</taxon>
        <taxon>Crustacea</taxon>
        <taxon>Multicrustacea</taxon>
        <taxon>Cirripedia</taxon>
        <taxon>Thoracica</taxon>
        <taxon>Thoracicalcarea</taxon>
        <taxon>Balanomorpha</taxon>
        <taxon>Balanoidea</taxon>
        <taxon>Balanidae</taxon>
        <taxon>Amphibalaninae</taxon>
        <taxon>Amphibalanus</taxon>
    </lineage>
</organism>
<dbReference type="Proteomes" id="UP000440578">
    <property type="component" value="Unassembled WGS sequence"/>
</dbReference>
<feature type="signal peptide" evidence="1">
    <location>
        <begin position="1"/>
        <end position="25"/>
    </location>
</feature>
<feature type="chain" id="PRO_5025497270" evidence="1">
    <location>
        <begin position="26"/>
        <end position="286"/>
    </location>
</feature>
<accession>A0A6A4WMW6</accession>
<dbReference type="PANTHER" id="PTHR23279">
    <property type="entry name" value="DEFECTIVE PROBOSCIS EXTENSION RESPONSE DPR -RELATED"/>
    <property type="match status" value="1"/>
</dbReference>
<evidence type="ECO:0000313" key="4">
    <source>
        <dbReference type="Proteomes" id="UP000440578"/>
    </source>
</evidence>
<dbReference type="Gene3D" id="2.60.40.10">
    <property type="entry name" value="Immunoglobulins"/>
    <property type="match status" value="2"/>
</dbReference>
<keyword evidence="4" id="KW-1185">Reference proteome</keyword>
<proteinExistence type="predicted"/>
<protein>
    <submittedName>
        <fullName evidence="3">Zwei Ig domain protein zig-8</fullName>
    </submittedName>
</protein>
<evidence type="ECO:0000256" key="1">
    <source>
        <dbReference type="SAM" id="SignalP"/>
    </source>
</evidence>
<dbReference type="AlphaFoldDB" id="A0A6A4WMW6"/>
<dbReference type="InterPro" id="IPR013151">
    <property type="entry name" value="Immunoglobulin_dom"/>
</dbReference>
<dbReference type="Pfam" id="PF00047">
    <property type="entry name" value="ig"/>
    <property type="match status" value="1"/>
</dbReference>
<dbReference type="GO" id="GO:0050808">
    <property type="term" value="P:synapse organization"/>
    <property type="evidence" value="ECO:0007669"/>
    <property type="project" value="TreeGrafter"/>
</dbReference>
<dbReference type="InterPro" id="IPR036179">
    <property type="entry name" value="Ig-like_dom_sf"/>
</dbReference>
<evidence type="ECO:0000259" key="2">
    <source>
        <dbReference type="PROSITE" id="PS50835"/>
    </source>
</evidence>
<dbReference type="SUPFAM" id="SSF48726">
    <property type="entry name" value="Immunoglobulin"/>
    <property type="match status" value="2"/>
</dbReference>
<dbReference type="InterPro" id="IPR037448">
    <property type="entry name" value="Zig-8"/>
</dbReference>
<dbReference type="PROSITE" id="PS50835">
    <property type="entry name" value="IG_LIKE"/>
    <property type="match status" value="2"/>
</dbReference>
<dbReference type="FunFam" id="2.60.40.10:FF:000533">
    <property type="entry name" value="Uncharacterized protein, isoform A"/>
    <property type="match status" value="1"/>
</dbReference>
<name>A0A6A4WMW6_AMPAM</name>
<dbReference type="OrthoDB" id="6365338at2759"/>
<feature type="domain" description="Ig-like" evidence="2">
    <location>
        <begin position="145"/>
        <end position="237"/>
    </location>
</feature>
<dbReference type="InterPro" id="IPR007110">
    <property type="entry name" value="Ig-like_dom"/>
</dbReference>
<evidence type="ECO:0000313" key="3">
    <source>
        <dbReference type="EMBL" id="KAF0303992.1"/>
    </source>
</evidence>
<feature type="domain" description="Ig-like" evidence="2">
    <location>
        <begin position="48"/>
        <end position="141"/>
    </location>
</feature>
<dbReference type="PANTHER" id="PTHR23279:SF36">
    <property type="entry name" value="DEFECTIVE PROBOSCIS EXTENSION RESPONSE 9, ISOFORM A"/>
    <property type="match status" value="1"/>
</dbReference>
<reference evidence="3 4" key="1">
    <citation type="submission" date="2019-07" db="EMBL/GenBank/DDBJ databases">
        <title>Draft genome assembly of a fouling barnacle, Amphibalanus amphitrite (Darwin, 1854): The first reference genome for Thecostraca.</title>
        <authorList>
            <person name="Kim W."/>
        </authorList>
    </citation>
    <scope>NUCLEOTIDE SEQUENCE [LARGE SCALE GENOMIC DNA]</scope>
    <source>
        <strain evidence="3">SNU_AA5</strain>
        <tissue evidence="3">Soma without cirri and trophi</tissue>
    </source>
</reference>
<dbReference type="EMBL" id="VIIS01000891">
    <property type="protein sequence ID" value="KAF0303992.1"/>
    <property type="molecule type" value="Genomic_DNA"/>
</dbReference>
<keyword evidence="1" id="KW-0732">Signal</keyword>
<dbReference type="SMART" id="SM00408">
    <property type="entry name" value="IGc2"/>
    <property type="match status" value="2"/>
</dbReference>
<gene>
    <name evidence="3" type="primary">zig-8_5</name>
    <name evidence="3" type="ORF">FJT64_000299</name>
</gene>
<dbReference type="InterPro" id="IPR003599">
    <property type="entry name" value="Ig_sub"/>
</dbReference>
<dbReference type="InterPro" id="IPR013783">
    <property type="entry name" value="Ig-like_fold"/>
</dbReference>
<dbReference type="CDD" id="cd00096">
    <property type="entry name" value="Ig"/>
    <property type="match status" value="1"/>
</dbReference>
<sequence>MHQRNIMIKCGLIVLVLADGRRVAGNSPYQPRHVAEGPPFVDSHPPRPEFDPSMASHVTSLHGRDARLNCIVRTLENNTADLHILTIGRYTYTTDLRFGAEHEPGSAIWTLAIRGARHNDSGLYDCQISTKPLLTTTVNFTVIVPETRILGAGSLFIQRGSDLNLTCTVSYSPEPPDAVIWRLGDKVITFSSTRGGISVITEKGHRTTSHLLIQRAQSGDSGTYWCQPSNAAPASVTVHILDGEQSAAMQNGGVCRTAAPERSVAAVSGTLLLLLLLTCCTAPAER</sequence>
<dbReference type="SMART" id="SM00409">
    <property type="entry name" value="IG"/>
    <property type="match status" value="2"/>
</dbReference>
<dbReference type="GO" id="GO:0032589">
    <property type="term" value="C:neuron projection membrane"/>
    <property type="evidence" value="ECO:0007669"/>
    <property type="project" value="TreeGrafter"/>
</dbReference>
<dbReference type="InterPro" id="IPR003598">
    <property type="entry name" value="Ig_sub2"/>
</dbReference>
<comment type="caution">
    <text evidence="3">The sequence shown here is derived from an EMBL/GenBank/DDBJ whole genome shotgun (WGS) entry which is preliminary data.</text>
</comment>